<dbReference type="RefSeq" id="WP_016494074.1">
    <property type="nucleotide sequence ID" value="NC_021499.1"/>
</dbReference>
<accession>S6AM75</accession>
<evidence type="ECO:0000256" key="6">
    <source>
        <dbReference type="ARBA" id="ARBA00023163"/>
    </source>
</evidence>
<dbReference type="eggNOG" id="ENOG502ZRZ5">
    <property type="taxonomic scope" value="Bacteria"/>
</dbReference>
<comment type="similarity">
    <text evidence="1">Belongs to the FlgM family.</text>
</comment>
<proteinExistence type="inferred from homology"/>
<evidence type="ECO:0000256" key="2">
    <source>
        <dbReference type="ARBA" id="ARBA00017823"/>
    </source>
</evidence>
<dbReference type="GO" id="GO:0045892">
    <property type="term" value="P:negative regulation of DNA-templated transcription"/>
    <property type="evidence" value="ECO:0007669"/>
    <property type="project" value="InterPro"/>
</dbReference>
<evidence type="ECO:0000259" key="10">
    <source>
        <dbReference type="Pfam" id="PF04316"/>
    </source>
</evidence>
<evidence type="ECO:0000256" key="9">
    <source>
        <dbReference type="SAM" id="MobiDB-lite"/>
    </source>
</evidence>
<dbReference type="InterPro" id="IPR035890">
    <property type="entry name" value="Anti-sigma-28_factor_FlgM_sf"/>
</dbReference>
<reference evidence="11 12" key="1">
    <citation type="journal article" date="2013" name="Genome Announc.">
        <title>Complete Genome Sequence of the Carbazole Degrader Pseudomonas resinovorans Strain CA10 (NBRC 106553).</title>
        <authorList>
            <person name="Shintani M."/>
            <person name="Hosoyama A."/>
            <person name="Ohji S."/>
            <person name="Tsuchikane K."/>
            <person name="Takarada H."/>
            <person name="Yamazoe A."/>
            <person name="Fujita N."/>
            <person name="Nojiri H."/>
        </authorList>
    </citation>
    <scope>NUCLEOTIDE SEQUENCE [LARGE SCALE GENOMIC DNA]</scope>
    <source>
        <strain evidence="11 12">NBRC 106553</strain>
    </source>
</reference>
<dbReference type="KEGG" id="pre:PCA10_42080"/>
<keyword evidence="12" id="KW-1185">Reference proteome</keyword>
<keyword evidence="3" id="KW-0678">Repressor</keyword>
<gene>
    <name evidence="11" type="primary">flgM</name>
    <name evidence="11" type="ORF">PCA10_42080</name>
</gene>
<comment type="function">
    <text evidence="7">Responsible for the coupling of flagellin expression to flagellar assembly by preventing expression of the flagellin genes when a component of the middle class of proteins is defective. It negatively regulates flagellar genes by inhibiting the activity of FliA by directly binding to FliA.</text>
</comment>
<evidence type="ECO:0000256" key="5">
    <source>
        <dbReference type="ARBA" id="ARBA00023015"/>
    </source>
</evidence>
<sequence length="93" mass="10167">MEISRHLKSVAAAQAEAADTLRQEPPKAAREAATSRPPEKLQLDQMQQTLREMPDVDLARIEEIRQALRSGGIETDARSLAASILGYHTGSES</sequence>
<dbReference type="OrthoDB" id="6636644at2"/>
<dbReference type="HOGENOM" id="CLU_159826_1_0_6"/>
<evidence type="ECO:0000313" key="11">
    <source>
        <dbReference type="EMBL" id="BAN49940.1"/>
    </source>
</evidence>
<evidence type="ECO:0000313" key="12">
    <source>
        <dbReference type="Proteomes" id="UP000015503"/>
    </source>
</evidence>
<keyword evidence="5" id="KW-0805">Transcription regulation</keyword>
<evidence type="ECO:0000256" key="7">
    <source>
        <dbReference type="ARBA" id="ARBA00024739"/>
    </source>
</evidence>
<dbReference type="PATRIC" id="fig|1245471.3.peg.4257"/>
<dbReference type="EMBL" id="AP013068">
    <property type="protein sequence ID" value="BAN49940.1"/>
    <property type="molecule type" value="Genomic_DNA"/>
</dbReference>
<dbReference type="InterPro" id="IPR031316">
    <property type="entry name" value="FlgM_C"/>
</dbReference>
<dbReference type="InterPro" id="IPR007412">
    <property type="entry name" value="FlgM"/>
</dbReference>
<feature type="compositionally biased region" description="Basic and acidic residues" evidence="9">
    <location>
        <begin position="19"/>
        <end position="30"/>
    </location>
</feature>
<dbReference type="STRING" id="1245471.PCA10_42080"/>
<feature type="region of interest" description="Disordered" evidence="9">
    <location>
        <begin position="1"/>
        <end position="41"/>
    </location>
</feature>
<protein>
    <recommendedName>
        <fullName evidence="2">Negative regulator of flagellin synthesis</fullName>
    </recommendedName>
    <alternativeName>
        <fullName evidence="8">Anti-sigma-28 factor</fullName>
    </alternativeName>
</protein>
<dbReference type="SUPFAM" id="SSF101498">
    <property type="entry name" value="Anti-sigma factor FlgM"/>
    <property type="match status" value="1"/>
</dbReference>
<name>S6AM75_METRE</name>
<feature type="domain" description="Anti-sigma-28 factor FlgM C-terminal" evidence="10">
    <location>
        <begin position="42"/>
        <end position="85"/>
    </location>
</feature>
<keyword evidence="4" id="KW-1005">Bacterial flagellum biogenesis</keyword>
<dbReference type="Pfam" id="PF04316">
    <property type="entry name" value="FlgM"/>
    <property type="match status" value="1"/>
</dbReference>
<evidence type="ECO:0000256" key="1">
    <source>
        <dbReference type="ARBA" id="ARBA00005322"/>
    </source>
</evidence>
<dbReference type="NCBIfam" id="TIGR03824">
    <property type="entry name" value="FlgM_jcvi"/>
    <property type="match status" value="1"/>
</dbReference>
<evidence type="ECO:0000256" key="3">
    <source>
        <dbReference type="ARBA" id="ARBA00022491"/>
    </source>
</evidence>
<organism evidence="11 12">
    <name type="scientific">Metapseudomonas resinovorans NBRC 106553</name>
    <dbReference type="NCBI Taxonomy" id="1245471"/>
    <lineage>
        <taxon>Bacteria</taxon>
        <taxon>Pseudomonadati</taxon>
        <taxon>Pseudomonadota</taxon>
        <taxon>Gammaproteobacteria</taxon>
        <taxon>Pseudomonadales</taxon>
        <taxon>Pseudomonadaceae</taxon>
        <taxon>Metapseudomonas</taxon>
    </lineage>
</organism>
<evidence type="ECO:0000256" key="8">
    <source>
        <dbReference type="ARBA" id="ARBA00030117"/>
    </source>
</evidence>
<dbReference type="AlphaFoldDB" id="S6AM75"/>
<dbReference type="Proteomes" id="UP000015503">
    <property type="component" value="Chromosome"/>
</dbReference>
<evidence type="ECO:0000256" key="4">
    <source>
        <dbReference type="ARBA" id="ARBA00022795"/>
    </source>
</evidence>
<keyword evidence="6" id="KW-0804">Transcription</keyword>
<dbReference type="GO" id="GO:0044781">
    <property type="term" value="P:bacterial-type flagellum organization"/>
    <property type="evidence" value="ECO:0007669"/>
    <property type="project" value="UniProtKB-KW"/>
</dbReference>